<evidence type="ECO:0000313" key="2">
    <source>
        <dbReference type="Proteomes" id="UP000199651"/>
    </source>
</evidence>
<dbReference type="AlphaFoldDB" id="A0A1H0SYN4"/>
<proteinExistence type="predicted"/>
<reference evidence="2" key="1">
    <citation type="submission" date="2016-10" db="EMBL/GenBank/DDBJ databases">
        <authorList>
            <person name="Varghese N."/>
            <person name="Submissions S."/>
        </authorList>
    </citation>
    <scope>NUCLEOTIDE SEQUENCE [LARGE SCALE GENOMIC DNA]</scope>
    <source>
        <strain evidence="2">IBRC-M 10655</strain>
    </source>
</reference>
<name>A0A1H0SYN4_9PSEU</name>
<dbReference type="Proteomes" id="UP000199651">
    <property type="component" value="Unassembled WGS sequence"/>
</dbReference>
<accession>A0A1H0SYN4</accession>
<evidence type="ECO:0000313" key="1">
    <source>
        <dbReference type="EMBL" id="SDP46680.1"/>
    </source>
</evidence>
<gene>
    <name evidence="1" type="ORF">SAMN05192558_109158</name>
</gene>
<organism evidence="1 2">
    <name type="scientific">Actinokineospora alba</name>
    <dbReference type="NCBI Taxonomy" id="504798"/>
    <lineage>
        <taxon>Bacteria</taxon>
        <taxon>Bacillati</taxon>
        <taxon>Actinomycetota</taxon>
        <taxon>Actinomycetes</taxon>
        <taxon>Pseudonocardiales</taxon>
        <taxon>Pseudonocardiaceae</taxon>
        <taxon>Actinokineospora</taxon>
    </lineage>
</organism>
<keyword evidence="2" id="KW-1185">Reference proteome</keyword>
<sequence length="108" mass="12870">MECRECCPEELMRSRNGPRPQETLKSAAIKINLSFIQFIRVNIIGAHEHFAVRLYRYRQFNQSPTGLQNYGAISARHNRDLNVECRQRWHQLAHSFHYFFRGFFASRP</sequence>
<protein>
    <submittedName>
        <fullName evidence="1">Uncharacterized protein</fullName>
    </submittedName>
</protein>
<dbReference type="EMBL" id="FNJB01000009">
    <property type="protein sequence ID" value="SDP46680.1"/>
    <property type="molecule type" value="Genomic_DNA"/>
</dbReference>